<name>A0A3S1BM87_ELYCH</name>
<feature type="region of interest" description="Disordered" evidence="1">
    <location>
        <begin position="336"/>
        <end position="358"/>
    </location>
</feature>
<dbReference type="STRING" id="188477.A0A3S1BM87"/>
<feature type="region of interest" description="Disordered" evidence="1">
    <location>
        <begin position="285"/>
        <end position="323"/>
    </location>
</feature>
<dbReference type="OrthoDB" id="6154776at2759"/>
<keyword evidence="4" id="KW-1185">Reference proteome</keyword>
<protein>
    <recommendedName>
        <fullName evidence="2">PH domain-containing protein</fullName>
    </recommendedName>
</protein>
<accession>A0A3S1BM87</accession>
<dbReference type="PROSITE" id="PS50003">
    <property type="entry name" value="PH_DOMAIN"/>
    <property type="match status" value="1"/>
</dbReference>
<feature type="non-terminal residue" evidence="3">
    <location>
        <position position="521"/>
    </location>
</feature>
<feature type="region of interest" description="Disordered" evidence="1">
    <location>
        <begin position="181"/>
        <end position="208"/>
    </location>
</feature>
<feature type="compositionally biased region" description="Low complexity" evidence="1">
    <location>
        <begin position="383"/>
        <end position="395"/>
    </location>
</feature>
<sequence>MSGWASLSGYLHLKPGGGALSILKAKKRMWCVLEESQGRLLYFKSEEDARSKAPLGYVELRGAAITLDMDNHNQFVIIVDNKDVLLTAENHESMMIWLMALQARRDQFTLADKSRSSSTSTDNELDIDQNFLNVVESREREVRQQRRWRSPLSHISEYEQQQQQQQMLQMTHWSLTQQHIYQHQQQQQQRHRHRYLSRHRPSNCEGQTQRKRHWSVLKWLRSASDLAVMRERADQYLMSQGAPLTPQHRPLEGASSLNTGLDPFSDMGYIAHSPQWRRDRLSKMGQTIDSGHPSEKMHMEKDRSRSLPPLLEDPPGYLLDPSSRNISASVEMAFRAQQHRYSQQQQQQQQHQQQQQQQLLRYHHPLPMLQLPDYVSSLDEISNGDNNNNNNSVGGSRSGGGGSGCGDSGGGVGSSGGSGGGVGASLASFVGGSSSSSTDTSDDVGVEVPGQVKQHHLHHHHDHNNHHHSPHQQLLFASNNCINNSCSSSSSSSSPALYQNKQHQKVLHRAVVRSVSDRGSR</sequence>
<evidence type="ECO:0000313" key="4">
    <source>
        <dbReference type="Proteomes" id="UP000271974"/>
    </source>
</evidence>
<dbReference type="Proteomes" id="UP000271974">
    <property type="component" value="Unassembled WGS sequence"/>
</dbReference>
<gene>
    <name evidence="3" type="ORF">EGW08_005371</name>
</gene>
<reference evidence="3 4" key="1">
    <citation type="submission" date="2019-01" db="EMBL/GenBank/DDBJ databases">
        <title>A draft genome assembly of the solar-powered sea slug Elysia chlorotica.</title>
        <authorList>
            <person name="Cai H."/>
            <person name="Li Q."/>
            <person name="Fang X."/>
            <person name="Li J."/>
            <person name="Curtis N.E."/>
            <person name="Altenburger A."/>
            <person name="Shibata T."/>
            <person name="Feng M."/>
            <person name="Maeda T."/>
            <person name="Schwartz J.A."/>
            <person name="Shigenobu S."/>
            <person name="Lundholm N."/>
            <person name="Nishiyama T."/>
            <person name="Yang H."/>
            <person name="Hasebe M."/>
            <person name="Li S."/>
            <person name="Pierce S.K."/>
            <person name="Wang J."/>
        </authorList>
    </citation>
    <scope>NUCLEOTIDE SEQUENCE [LARGE SCALE GENOMIC DNA]</scope>
    <source>
        <strain evidence="3">EC2010</strain>
        <tissue evidence="3">Whole organism of an adult</tissue>
    </source>
</reference>
<feature type="compositionally biased region" description="Basic residues" evidence="1">
    <location>
        <begin position="189"/>
        <end position="201"/>
    </location>
</feature>
<feature type="compositionally biased region" description="Gly residues" evidence="1">
    <location>
        <begin position="396"/>
        <end position="419"/>
    </location>
</feature>
<feature type="domain" description="PH" evidence="2">
    <location>
        <begin position="4"/>
        <end position="106"/>
    </location>
</feature>
<evidence type="ECO:0000259" key="2">
    <source>
        <dbReference type="PROSITE" id="PS50003"/>
    </source>
</evidence>
<dbReference type="SUPFAM" id="SSF50729">
    <property type="entry name" value="PH domain-like"/>
    <property type="match status" value="1"/>
</dbReference>
<dbReference type="EMBL" id="RQTK01000125">
    <property type="protein sequence ID" value="RUS86892.1"/>
    <property type="molecule type" value="Genomic_DNA"/>
</dbReference>
<dbReference type="SMART" id="SM00233">
    <property type="entry name" value="PH"/>
    <property type="match status" value="1"/>
</dbReference>
<dbReference type="InterPro" id="IPR011993">
    <property type="entry name" value="PH-like_dom_sf"/>
</dbReference>
<dbReference type="Gene3D" id="2.30.29.30">
    <property type="entry name" value="Pleckstrin-homology domain (PH domain)/Phosphotyrosine-binding domain (PTB)"/>
    <property type="match status" value="1"/>
</dbReference>
<feature type="region of interest" description="Disordered" evidence="1">
    <location>
        <begin position="379"/>
        <end position="419"/>
    </location>
</feature>
<feature type="compositionally biased region" description="Low complexity" evidence="1">
    <location>
        <begin position="339"/>
        <end position="358"/>
    </location>
</feature>
<dbReference type="Pfam" id="PF00169">
    <property type="entry name" value="PH"/>
    <property type="match status" value="1"/>
</dbReference>
<feature type="compositionally biased region" description="Basic and acidic residues" evidence="1">
    <location>
        <begin position="292"/>
        <end position="305"/>
    </location>
</feature>
<evidence type="ECO:0000313" key="3">
    <source>
        <dbReference type="EMBL" id="RUS86892.1"/>
    </source>
</evidence>
<evidence type="ECO:0000256" key="1">
    <source>
        <dbReference type="SAM" id="MobiDB-lite"/>
    </source>
</evidence>
<dbReference type="AlphaFoldDB" id="A0A3S1BM87"/>
<proteinExistence type="predicted"/>
<dbReference type="InterPro" id="IPR001849">
    <property type="entry name" value="PH_domain"/>
</dbReference>
<organism evidence="3 4">
    <name type="scientific">Elysia chlorotica</name>
    <name type="common">Eastern emerald elysia</name>
    <name type="synonym">Sea slug</name>
    <dbReference type="NCBI Taxonomy" id="188477"/>
    <lineage>
        <taxon>Eukaryota</taxon>
        <taxon>Metazoa</taxon>
        <taxon>Spiralia</taxon>
        <taxon>Lophotrochozoa</taxon>
        <taxon>Mollusca</taxon>
        <taxon>Gastropoda</taxon>
        <taxon>Heterobranchia</taxon>
        <taxon>Euthyneura</taxon>
        <taxon>Panpulmonata</taxon>
        <taxon>Sacoglossa</taxon>
        <taxon>Placobranchoidea</taxon>
        <taxon>Plakobranchidae</taxon>
        <taxon>Elysia</taxon>
    </lineage>
</organism>
<comment type="caution">
    <text evidence="3">The sequence shown here is derived from an EMBL/GenBank/DDBJ whole genome shotgun (WGS) entry which is preliminary data.</text>
</comment>